<keyword evidence="3 5" id="KW-1133">Transmembrane helix</keyword>
<evidence type="ECO:0000256" key="3">
    <source>
        <dbReference type="ARBA" id="ARBA00022989"/>
    </source>
</evidence>
<feature type="transmembrane region" description="Helical" evidence="5">
    <location>
        <begin position="212"/>
        <end position="241"/>
    </location>
</feature>
<keyword evidence="4 5" id="KW-0472">Membrane</keyword>
<evidence type="ECO:0000256" key="2">
    <source>
        <dbReference type="ARBA" id="ARBA00022692"/>
    </source>
</evidence>
<name>A0ABW4LA88_9MICO</name>
<comment type="subcellular location">
    <subcellularLocation>
        <location evidence="1">Membrane</location>
        <topology evidence="1">Multi-pass membrane protein</topology>
    </subcellularLocation>
</comment>
<reference evidence="8" key="1">
    <citation type="journal article" date="2019" name="Int. J. Syst. Evol. Microbiol.">
        <title>The Global Catalogue of Microorganisms (GCM) 10K type strain sequencing project: providing services to taxonomists for standard genome sequencing and annotation.</title>
        <authorList>
            <consortium name="The Broad Institute Genomics Platform"/>
            <consortium name="The Broad Institute Genome Sequencing Center for Infectious Disease"/>
            <person name="Wu L."/>
            <person name="Ma J."/>
        </authorList>
    </citation>
    <scope>NUCLEOTIDE SEQUENCE [LARGE SCALE GENOMIC DNA]</scope>
    <source>
        <strain evidence="8">JCM 17130</strain>
    </source>
</reference>
<feature type="transmembrane region" description="Helical" evidence="5">
    <location>
        <begin position="181"/>
        <end position="200"/>
    </location>
</feature>
<dbReference type="PANTHER" id="PTHR37422">
    <property type="entry name" value="TEICHURONIC ACID BIOSYNTHESIS PROTEIN TUAE"/>
    <property type="match status" value="1"/>
</dbReference>
<evidence type="ECO:0000313" key="7">
    <source>
        <dbReference type="EMBL" id="MFD1719773.1"/>
    </source>
</evidence>
<comment type="caution">
    <text evidence="7">The sequence shown here is derived from an EMBL/GenBank/DDBJ whole genome shotgun (WGS) entry which is preliminary data.</text>
</comment>
<protein>
    <submittedName>
        <fullName evidence="7">O-antigen ligase family protein</fullName>
    </submittedName>
</protein>
<dbReference type="GO" id="GO:0016874">
    <property type="term" value="F:ligase activity"/>
    <property type="evidence" value="ECO:0007669"/>
    <property type="project" value="UniProtKB-KW"/>
</dbReference>
<accession>A0ABW4LA88</accession>
<sequence length="425" mass="44721">MVTVYLALLIGWPSSVTISAFGSLGRPAVLWGLGLLVWWVLTRLQEGDDRGTQRRPQPVRWAYGALLVVVLISFAAAMFRGQPGDQVTVAISSVLRILSWGGVLLVLADGIRTREELEQLLGRLTLAGTLLAGLGLLQFVLQQSMLDWFGNLPGLSADLGGVDSRGAFTRAAGTAAHPLEYTAVICAVLPLAVTVGLARARAGRGRLPWTWIPAGVLVLAALLSVSRSAVVGLVVAVLLSLPALPRTYRWIVALSCMGAVMAVIALVPGMYGTMTELFTGATEDPSTLSRTNALAHVPDFVAASPVIGLAFGTFLPRYYIFDNQWVLLTLELGLVGAAAFTLLVLSAVWSSANAARRAAAPGPDAVARGIAASMLTVSVMFLFFDGLSFTMSGGMFFLLAGAAAAARAVARPGHPATRVRSRNVT</sequence>
<feature type="transmembrane region" description="Helical" evidence="5">
    <location>
        <begin position="325"/>
        <end position="345"/>
    </location>
</feature>
<feature type="transmembrane region" description="Helical" evidence="5">
    <location>
        <begin position="87"/>
        <end position="108"/>
    </location>
</feature>
<feature type="transmembrane region" description="Helical" evidence="5">
    <location>
        <begin position="20"/>
        <end position="41"/>
    </location>
</feature>
<keyword evidence="7" id="KW-0436">Ligase</keyword>
<keyword evidence="2 5" id="KW-0812">Transmembrane</keyword>
<feature type="transmembrane region" description="Helical" evidence="5">
    <location>
        <begin position="365"/>
        <end position="384"/>
    </location>
</feature>
<dbReference type="PANTHER" id="PTHR37422:SF23">
    <property type="entry name" value="TEICHURONIC ACID BIOSYNTHESIS PROTEIN TUAE"/>
    <property type="match status" value="1"/>
</dbReference>
<evidence type="ECO:0000256" key="5">
    <source>
        <dbReference type="SAM" id="Phobius"/>
    </source>
</evidence>
<feature type="domain" description="O-antigen ligase-related" evidence="6">
    <location>
        <begin position="216"/>
        <end position="340"/>
    </location>
</feature>
<dbReference type="Pfam" id="PF04932">
    <property type="entry name" value="Wzy_C"/>
    <property type="match status" value="1"/>
</dbReference>
<feature type="transmembrane region" description="Helical" evidence="5">
    <location>
        <begin position="247"/>
        <end position="267"/>
    </location>
</feature>
<evidence type="ECO:0000256" key="4">
    <source>
        <dbReference type="ARBA" id="ARBA00023136"/>
    </source>
</evidence>
<dbReference type="InterPro" id="IPR007016">
    <property type="entry name" value="O-antigen_ligase-rel_domated"/>
</dbReference>
<keyword evidence="8" id="KW-1185">Reference proteome</keyword>
<dbReference type="EMBL" id="JBHUEE010000013">
    <property type="protein sequence ID" value="MFD1719773.1"/>
    <property type="molecule type" value="Genomic_DNA"/>
</dbReference>
<feature type="transmembrane region" description="Helical" evidence="5">
    <location>
        <begin position="390"/>
        <end position="410"/>
    </location>
</feature>
<gene>
    <name evidence="7" type="ORF">ACFSE6_18160</name>
</gene>
<evidence type="ECO:0000256" key="1">
    <source>
        <dbReference type="ARBA" id="ARBA00004141"/>
    </source>
</evidence>
<dbReference type="Proteomes" id="UP001597277">
    <property type="component" value="Unassembled WGS sequence"/>
</dbReference>
<evidence type="ECO:0000313" key="8">
    <source>
        <dbReference type="Proteomes" id="UP001597277"/>
    </source>
</evidence>
<proteinExistence type="predicted"/>
<feature type="transmembrane region" description="Helical" evidence="5">
    <location>
        <begin position="300"/>
        <end position="319"/>
    </location>
</feature>
<evidence type="ECO:0000259" key="6">
    <source>
        <dbReference type="Pfam" id="PF04932"/>
    </source>
</evidence>
<organism evidence="7 8">
    <name type="scientific">Georgenia deserti</name>
    <dbReference type="NCBI Taxonomy" id="2093781"/>
    <lineage>
        <taxon>Bacteria</taxon>
        <taxon>Bacillati</taxon>
        <taxon>Actinomycetota</taxon>
        <taxon>Actinomycetes</taxon>
        <taxon>Micrococcales</taxon>
        <taxon>Bogoriellaceae</taxon>
        <taxon>Georgenia</taxon>
    </lineage>
</organism>
<dbReference type="InterPro" id="IPR051533">
    <property type="entry name" value="WaaL-like"/>
</dbReference>
<feature type="transmembrane region" description="Helical" evidence="5">
    <location>
        <begin position="120"/>
        <end position="141"/>
    </location>
</feature>
<feature type="transmembrane region" description="Helical" evidence="5">
    <location>
        <begin position="61"/>
        <end position="81"/>
    </location>
</feature>